<name>A0A0E4CU99_9BACL</name>
<sequence>MSAYLLDSNLFRYTHDDNKAYQKAAKEFFAAAKLEAQNGQSIILLSAEVKCELEVQMHTLKDRDQRIISSMLEGYLPVSANLSVDLEHELRKFSNYIRSTRFDGVFKDPHYKLDYLRASDARILVDAYLNDAILVTANIKDFISYSVFCGPGEQRLYDFLNKRYVEVSSEARMAIEADPFYLSIQSKLEALQP</sequence>
<organism evidence="1 2">
    <name type="scientific">Paenibacillus riograndensis SBR5</name>
    <dbReference type="NCBI Taxonomy" id="1073571"/>
    <lineage>
        <taxon>Bacteria</taxon>
        <taxon>Bacillati</taxon>
        <taxon>Bacillota</taxon>
        <taxon>Bacilli</taxon>
        <taxon>Bacillales</taxon>
        <taxon>Paenibacillaceae</taxon>
        <taxon>Paenibacillus</taxon>
        <taxon>Paenibacillus sonchi group</taxon>
    </lineage>
</organism>
<dbReference type="SUPFAM" id="SSF88723">
    <property type="entry name" value="PIN domain-like"/>
    <property type="match status" value="1"/>
</dbReference>
<dbReference type="AlphaFoldDB" id="A0A0E4CU99"/>
<dbReference type="KEGG" id="pri:PRIO_0426"/>
<evidence type="ECO:0008006" key="3">
    <source>
        <dbReference type="Google" id="ProtNLM"/>
    </source>
</evidence>
<dbReference type="InterPro" id="IPR029060">
    <property type="entry name" value="PIN-like_dom_sf"/>
</dbReference>
<gene>
    <name evidence="1" type="ORF">PRIO_0426</name>
</gene>
<dbReference type="PATRIC" id="fig|1073571.4.peg.426"/>
<dbReference type="EMBL" id="LN831776">
    <property type="protein sequence ID" value="CQR51679.1"/>
    <property type="molecule type" value="Genomic_DNA"/>
</dbReference>
<accession>A0A0E4CU99</accession>
<proteinExistence type="predicted"/>
<dbReference type="Gene3D" id="3.40.50.1010">
    <property type="entry name" value="5'-nuclease"/>
    <property type="match status" value="1"/>
</dbReference>
<dbReference type="RefSeq" id="WP_020433520.1">
    <property type="nucleotide sequence ID" value="NZ_AGBD01001712.1"/>
</dbReference>
<evidence type="ECO:0000313" key="1">
    <source>
        <dbReference type="EMBL" id="CQR51679.1"/>
    </source>
</evidence>
<dbReference type="Proteomes" id="UP000033163">
    <property type="component" value="Chromosome I"/>
</dbReference>
<dbReference type="HOGENOM" id="CLU_1353023_0_0_9"/>
<evidence type="ECO:0000313" key="2">
    <source>
        <dbReference type="Proteomes" id="UP000033163"/>
    </source>
</evidence>
<reference evidence="2" key="1">
    <citation type="submission" date="2015-03" db="EMBL/GenBank/DDBJ databases">
        <authorList>
            <person name="Wibberg D."/>
        </authorList>
    </citation>
    <scope>NUCLEOTIDE SEQUENCE [LARGE SCALE GENOMIC DNA]</scope>
</reference>
<protein>
    <recommendedName>
        <fullName evidence="3">PIN domain-containing protein</fullName>
    </recommendedName>
</protein>